<dbReference type="PROSITE" id="PS50850">
    <property type="entry name" value="MFS"/>
    <property type="match status" value="1"/>
</dbReference>
<feature type="transmembrane region" description="Helical" evidence="7">
    <location>
        <begin position="368"/>
        <end position="394"/>
    </location>
</feature>
<proteinExistence type="predicted"/>
<keyword evidence="10" id="KW-1185">Reference proteome</keyword>
<comment type="subcellular location">
    <subcellularLocation>
        <location evidence="1">Cell membrane</location>
        <topology evidence="1">Multi-pass membrane protein</topology>
    </subcellularLocation>
</comment>
<dbReference type="EMBL" id="AZDT01000014">
    <property type="protein sequence ID" value="KRK76817.1"/>
    <property type="molecule type" value="Genomic_DNA"/>
</dbReference>
<gene>
    <name evidence="9" type="ORF">FD30_GL001068</name>
</gene>
<accession>A0A0R1K9B2</accession>
<dbReference type="OrthoDB" id="8952229at2"/>
<dbReference type="InterPro" id="IPR050171">
    <property type="entry name" value="MFS_Transporters"/>
</dbReference>
<feature type="transmembrane region" description="Helical" evidence="7">
    <location>
        <begin position="306"/>
        <end position="330"/>
    </location>
</feature>
<feature type="transmembrane region" description="Helical" evidence="7">
    <location>
        <begin position="39"/>
        <end position="62"/>
    </location>
</feature>
<dbReference type="Pfam" id="PF07690">
    <property type="entry name" value="MFS_1"/>
    <property type="match status" value="1"/>
</dbReference>
<dbReference type="InterPro" id="IPR036259">
    <property type="entry name" value="MFS_trans_sf"/>
</dbReference>
<evidence type="ECO:0000256" key="6">
    <source>
        <dbReference type="ARBA" id="ARBA00023136"/>
    </source>
</evidence>
<evidence type="ECO:0000256" key="2">
    <source>
        <dbReference type="ARBA" id="ARBA00022448"/>
    </source>
</evidence>
<evidence type="ECO:0000256" key="1">
    <source>
        <dbReference type="ARBA" id="ARBA00004651"/>
    </source>
</evidence>
<feature type="transmembrane region" description="Helical" evidence="7">
    <location>
        <begin position="212"/>
        <end position="231"/>
    </location>
</feature>
<name>A0A0R1K9B2_9LACO</name>
<evidence type="ECO:0000313" key="10">
    <source>
        <dbReference type="Proteomes" id="UP000051162"/>
    </source>
</evidence>
<dbReference type="GeneID" id="84783379"/>
<sequence>MVKTIRKMWPLLVLGFLVNTAYSVMWPLTTIYLHNDLHLNLVVSGWILAAYSGCNVLGGYLGGVLGDRWPVKRVGQVTLAALILDAGVGFWWNDLVGYPLVLVVFGLLTGIMLTLVTTVTAQLSHADSRLFNLLYIFINLGLVVGTASIGILFRKSLQPIFTMLVVCYLLAIVLWHRYAERFAVPRQAVATSATAAQGAETATRPHRARYRLAPVTLVILLLSLVLMWGTYAQWMSNVSVYIQDVGLSIKIYSYLWVYNGLLLIVVQALMAKLSRLGVLPWQILGGLLAIGGSFLLLSSAHQVGTLFVAMTLLTVGEAVYVPGVPALINAYTVGNEGKYQGLVNAFSSLGKALGPVFGGWLVGQAAGFVGLFWVCAVIDGLVVVVVALGVSPLMRRHRNNLRKS</sequence>
<feature type="transmembrane region" description="Helical" evidence="7">
    <location>
        <begin position="74"/>
        <end position="92"/>
    </location>
</feature>
<keyword evidence="3" id="KW-1003">Cell membrane</keyword>
<feature type="domain" description="Major facilitator superfamily (MFS) profile" evidence="8">
    <location>
        <begin position="7"/>
        <end position="394"/>
    </location>
</feature>
<comment type="caution">
    <text evidence="9">The sequence shown here is derived from an EMBL/GenBank/DDBJ whole genome shotgun (WGS) entry which is preliminary data.</text>
</comment>
<feature type="transmembrane region" description="Helical" evidence="7">
    <location>
        <begin position="159"/>
        <end position="178"/>
    </location>
</feature>
<dbReference type="InterPro" id="IPR020846">
    <property type="entry name" value="MFS_dom"/>
</dbReference>
<dbReference type="RefSeq" id="WP_056943841.1">
    <property type="nucleotide sequence ID" value="NZ_AZDT01000014.1"/>
</dbReference>
<reference evidence="9 10" key="1">
    <citation type="journal article" date="2015" name="Genome Announc.">
        <title>Expanding the biotechnology potential of lactobacilli through comparative genomics of 213 strains and associated genera.</title>
        <authorList>
            <person name="Sun Z."/>
            <person name="Harris H.M."/>
            <person name="McCann A."/>
            <person name="Guo C."/>
            <person name="Argimon S."/>
            <person name="Zhang W."/>
            <person name="Yang X."/>
            <person name="Jeffery I.B."/>
            <person name="Cooney J.C."/>
            <person name="Kagawa T.F."/>
            <person name="Liu W."/>
            <person name="Song Y."/>
            <person name="Salvetti E."/>
            <person name="Wrobel A."/>
            <person name="Rasinkangas P."/>
            <person name="Parkhill J."/>
            <person name="Rea M.C."/>
            <person name="O'Sullivan O."/>
            <person name="Ritari J."/>
            <person name="Douillard F.P."/>
            <person name="Paul Ross R."/>
            <person name="Yang R."/>
            <person name="Briner A.E."/>
            <person name="Felis G.E."/>
            <person name="de Vos W.M."/>
            <person name="Barrangou R."/>
            <person name="Klaenhammer T.R."/>
            <person name="Caufield P.W."/>
            <person name="Cui Y."/>
            <person name="Zhang H."/>
            <person name="O'Toole P.W."/>
        </authorList>
    </citation>
    <scope>NUCLEOTIDE SEQUENCE [LARGE SCALE GENOMIC DNA]</scope>
    <source>
        <strain evidence="9 10">DSM 19117</strain>
    </source>
</reference>
<dbReference type="PANTHER" id="PTHR23517:SF10">
    <property type="entry name" value="MAJOR FACILITATOR SUPERFAMILY (MFS) PROFILE DOMAIN-CONTAINING PROTEIN"/>
    <property type="match status" value="1"/>
</dbReference>
<keyword evidence="5 7" id="KW-1133">Transmembrane helix</keyword>
<dbReference type="Gene3D" id="1.20.1250.20">
    <property type="entry name" value="MFS general substrate transporter like domains"/>
    <property type="match status" value="2"/>
</dbReference>
<dbReference type="Proteomes" id="UP000051162">
    <property type="component" value="Unassembled WGS sequence"/>
</dbReference>
<feature type="transmembrane region" description="Helical" evidence="7">
    <location>
        <begin position="342"/>
        <end position="362"/>
    </location>
</feature>
<protein>
    <submittedName>
        <fullName evidence="9">Major facilitator superfamily permease</fullName>
    </submittedName>
</protein>
<dbReference type="PANTHER" id="PTHR23517">
    <property type="entry name" value="RESISTANCE PROTEIN MDTM, PUTATIVE-RELATED-RELATED"/>
    <property type="match status" value="1"/>
</dbReference>
<dbReference type="AlphaFoldDB" id="A0A0R1K9B2"/>
<evidence type="ECO:0000256" key="7">
    <source>
        <dbReference type="SAM" id="Phobius"/>
    </source>
</evidence>
<feature type="transmembrane region" description="Helical" evidence="7">
    <location>
        <begin position="251"/>
        <end position="271"/>
    </location>
</feature>
<evidence type="ECO:0000259" key="8">
    <source>
        <dbReference type="PROSITE" id="PS50850"/>
    </source>
</evidence>
<organism evidence="9 10">
    <name type="scientific">Levilactobacillus namurensis DSM 19117</name>
    <dbReference type="NCBI Taxonomy" id="1423773"/>
    <lineage>
        <taxon>Bacteria</taxon>
        <taxon>Bacillati</taxon>
        <taxon>Bacillota</taxon>
        <taxon>Bacilli</taxon>
        <taxon>Lactobacillales</taxon>
        <taxon>Lactobacillaceae</taxon>
        <taxon>Levilactobacillus</taxon>
    </lineage>
</organism>
<evidence type="ECO:0000256" key="3">
    <source>
        <dbReference type="ARBA" id="ARBA00022475"/>
    </source>
</evidence>
<dbReference type="InterPro" id="IPR011701">
    <property type="entry name" value="MFS"/>
</dbReference>
<dbReference type="GO" id="GO:0022857">
    <property type="term" value="F:transmembrane transporter activity"/>
    <property type="evidence" value="ECO:0007669"/>
    <property type="project" value="InterPro"/>
</dbReference>
<feature type="transmembrane region" description="Helical" evidence="7">
    <location>
        <begin position="133"/>
        <end position="153"/>
    </location>
</feature>
<evidence type="ECO:0000313" key="9">
    <source>
        <dbReference type="EMBL" id="KRK76817.1"/>
    </source>
</evidence>
<keyword evidence="6 7" id="KW-0472">Membrane</keyword>
<dbReference type="STRING" id="1423773.FD30_GL001068"/>
<keyword evidence="2" id="KW-0813">Transport</keyword>
<evidence type="ECO:0000256" key="5">
    <source>
        <dbReference type="ARBA" id="ARBA00022989"/>
    </source>
</evidence>
<feature type="transmembrane region" description="Helical" evidence="7">
    <location>
        <begin position="98"/>
        <end position="121"/>
    </location>
</feature>
<dbReference type="GO" id="GO:0005886">
    <property type="term" value="C:plasma membrane"/>
    <property type="evidence" value="ECO:0007669"/>
    <property type="project" value="UniProtKB-SubCell"/>
</dbReference>
<feature type="transmembrane region" description="Helical" evidence="7">
    <location>
        <begin position="278"/>
        <end position="300"/>
    </location>
</feature>
<dbReference type="PATRIC" id="fig|1423773.3.peg.1096"/>
<keyword evidence="4 7" id="KW-0812">Transmembrane</keyword>
<evidence type="ECO:0000256" key="4">
    <source>
        <dbReference type="ARBA" id="ARBA00022692"/>
    </source>
</evidence>
<dbReference type="SUPFAM" id="SSF103473">
    <property type="entry name" value="MFS general substrate transporter"/>
    <property type="match status" value="1"/>
</dbReference>